<dbReference type="Pfam" id="PF14388">
    <property type="entry name" value="DUF4419"/>
    <property type="match status" value="1"/>
</dbReference>
<reference evidence="2" key="1">
    <citation type="submission" date="2020-05" db="EMBL/GenBank/DDBJ databases">
        <title>Mycena genomes resolve the evolution of fungal bioluminescence.</title>
        <authorList>
            <person name="Tsai I.J."/>
        </authorList>
    </citation>
    <scope>NUCLEOTIDE SEQUENCE</scope>
    <source>
        <strain evidence="2">160909Yilan</strain>
    </source>
</reference>
<evidence type="ECO:0000256" key="1">
    <source>
        <dbReference type="SAM" id="MobiDB-lite"/>
    </source>
</evidence>
<dbReference type="OrthoDB" id="9978173at2759"/>
<keyword evidence="3" id="KW-1185">Reference proteome</keyword>
<dbReference type="InterPro" id="IPR025533">
    <property type="entry name" value="DUF4419"/>
</dbReference>
<evidence type="ECO:0000313" key="2">
    <source>
        <dbReference type="EMBL" id="KAF7367155.1"/>
    </source>
</evidence>
<evidence type="ECO:0000313" key="3">
    <source>
        <dbReference type="Proteomes" id="UP000623467"/>
    </source>
</evidence>
<feature type="compositionally biased region" description="Polar residues" evidence="1">
    <location>
        <begin position="294"/>
        <end position="306"/>
    </location>
</feature>
<sequence length="306" mass="35215">MILVKTEERETHGDTRAYFLCHMQTAQIHCQGETKFQQVNTIMQCSISGRPDSASGTVFKIVPNTNGFVNTVASAWTQHYALVIHPDDVWLAIISQFGFYINGNAELLRAKFVFHEGKKELQVTGDLSDFGLLSRQMSDMIHKNVVDPDLREWILPKFSTTTLADTTIGSMLMMATMKKYFEYRMDIMCGVPRATLEGEQQDWALLLQRLSKLKEYGLQTIAWYHLLVPVILQFMRAFDEPDSPENLDFWSKVTRDEAFGYGAREWSGWITAFCVFSAEGYWQGPRLDTDRPQSRSPESMSSRRFW</sequence>
<dbReference type="PANTHER" id="PTHR31252">
    <property type="entry name" value="DUF4419 DOMAIN-CONTAINING PROTEIN"/>
    <property type="match status" value="1"/>
</dbReference>
<feature type="region of interest" description="Disordered" evidence="1">
    <location>
        <begin position="287"/>
        <end position="306"/>
    </location>
</feature>
<dbReference type="EMBL" id="JACAZH010000006">
    <property type="protein sequence ID" value="KAF7367155.1"/>
    <property type="molecule type" value="Genomic_DNA"/>
</dbReference>
<dbReference type="AlphaFoldDB" id="A0A8H6YU18"/>
<accession>A0A8H6YU18</accession>
<organism evidence="2 3">
    <name type="scientific">Mycena sanguinolenta</name>
    <dbReference type="NCBI Taxonomy" id="230812"/>
    <lineage>
        <taxon>Eukaryota</taxon>
        <taxon>Fungi</taxon>
        <taxon>Dikarya</taxon>
        <taxon>Basidiomycota</taxon>
        <taxon>Agaricomycotina</taxon>
        <taxon>Agaricomycetes</taxon>
        <taxon>Agaricomycetidae</taxon>
        <taxon>Agaricales</taxon>
        <taxon>Marasmiineae</taxon>
        <taxon>Mycenaceae</taxon>
        <taxon>Mycena</taxon>
    </lineage>
</organism>
<protein>
    <submittedName>
        <fullName evidence="2">Uncharacterized protein</fullName>
    </submittedName>
</protein>
<name>A0A8H6YU18_9AGAR</name>
<dbReference type="Proteomes" id="UP000623467">
    <property type="component" value="Unassembled WGS sequence"/>
</dbReference>
<comment type="caution">
    <text evidence="2">The sequence shown here is derived from an EMBL/GenBank/DDBJ whole genome shotgun (WGS) entry which is preliminary data.</text>
</comment>
<gene>
    <name evidence="2" type="ORF">MSAN_00975200</name>
</gene>
<dbReference type="PANTHER" id="PTHR31252:SF11">
    <property type="entry name" value="DUF4419 DOMAIN-CONTAINING PROTEIN"/>
    <property type="match status" value="1"/>
</dbReference>
<proteinExistence type="predicted"/>